<sequence>MKSITPSGKEPLNNSNSHVLNTLKCPIGTLHFRQWAWSQGSQELSRQRLLPIRNTLHLQAKFYKPLTNSLMCRKLNNKGKKTEGLRLYRANCLKVESLSHILQGCPSTHWFWVTRHNRLLSMVSDKFTSLGYQIITEPSIMIHGELRKPDLLLIKNNSVTVCDLTVGWESPITLYERHIAKVDYYGIQGIKQYTTDHWPAYSQHFQAVALSSRGGISSLSCTFLKDTGWDRKTLGLLCLCCMEKSLNINWGFFASNNRLGRVENLKPP</sequence>
<evidence type="ECO:0000313" key="2">
    <source>
        <dbReference type="Proteomes" id="UP000677054"/>
    </source>
</evidence>
<protein>
    <recommendedName>
        <fullName evidence="3">Reverse transcriptase</fullName>
    </recommendedName>
</protein>
<dbReference type="EMBL" id="CAJPEV010001060">
    <property type="protein sequence ID" value="CAG0890455.1"/>
    <property type="molecule type" value="Genomic_DNA"/>
</dbReference>
<evidence type="ECO:0000313" key="1">
    <source>
        <dbReference type="EMBL" id="CAD7246174.1"/>
    </source>
</evidence>
<dbReference type="AlphaFoldDB" id="A0A7R8XFC2"/>
<dbReference type="Proteomes" id="UP000677054">
    <property type="component" value="Unassembled WGS sequence"/>
</dbReference>
<dbReference type="OrthoDB" id="6760781at2759"/>
<evidence type="ECO:0008006" key="3">
    <source>
        <dbReference type="Google" id="ProtNLM"/>
    </source>
</evidence>
<gene>
    <name evidence="1" type="ORF">DSTB1V02_LOCUS6031</name>
</gene>
<reference evidence="1" key="1">
    <citation type="submission" date="2020-11" db="EMBL/GenBank/DDBJ databases">
        <authorList>
            <person name="Tran Van P."/>
        </authorList>
    </citation>
    <scope>NUCLEOTIDE SEQUENCE</scope>
</reference>
<dbReference type="EMBL" id="LR900577">
    <property type="protein sequence ID" value="CAD7246174.1"/>
    <property type="molecule type" value="Genomic_DNA"/>
</dbReference>
<organism evidence="1">
    <name type="scientific">Darwinula stevensoni</name>
    <dbReference type="NCBI Taxonomy" id="69355"/>
    <lineage>
        <taxon>Eukaryota</taxon>
        <taxon>Metazoa</taxon>
        <taxon>Ecdysozoa</taxon>
        <taxon>Arthropoda</taxon>
        <taxon>Crustacea</taxon>
        <taxon>Oligostraca</taxon>
        <taxon>Ostracoda</taxon>
        <taxon>Podocopa</taxon>
        <taxon>Podocopida</taxon>
        <taxon>Darwinulocopina</taxon>
        <taxon>Darwinuloidea</taxon>
        <taxon>Darwinulidae</taxon>
        <taxon>Darwinula</taxon>
    </lineage>
</organism>
<accession>A0A7R8XFC2</accession>
<name>A0A7R8XFC2_9CRUS</name>
<keyword evidence="2" id="KW-1185">Reference proteome</keyword>
<proteinExistence type="predicted"/>